<reference evidence="2" key="1">
    <citation type="submission" date="2021-06" db="EMBL/GenBank/DDBJ databases">
        <title>Complete genome sequence of Stenotrophomonas maltophilia phage Philippe.</title>
        <authorList>
            <person name="Vallavanatt I."/>
            <person name="Bartz M."/>
            <person name="Clark J."/>
            <person name="Burrowes B."/>
            <person name="Liu M."/>
            <person name="Gill J."/>
        </authorList>
    </citation>
    <scope>NUCLEOTIDE SEQUENCE</scope>
</reference>
<dbReference type="EMBL" id="MZ326861">
    <property type="protein sequence ID" value="QYW02244.1"/>
    <property type="molecule type" value="Genomic_DNA"/>
</dbReference>
<sequence>MKPVSPKSNRSPMARKVPKNHPWRHTMVVPKDPTKQFLPLPKDGHDFLGGTTKKNRFQ</sequence>
<keyword evidence="3" id="KW-1185">Reference proteome</keyword>
<feature type="region of interest" description="Disordered" evidence="1">
    <location>
        <begin position="1"/>
        <end position="58"/>
    </location>
</feature>
<feature type="compositionally biased region" description="Polar residues" evidence="1">
    <location>
        <begin position="1"/>
        <end position="11"/>
    </location>
</feature>
<dbReference type="Proteomes" id="UP000827261">
    <property type="component" value="Segment"/>
</dbReference>
<evidence type="ECO:0000256" key="1">
    <source>
        <dbReference type="SAM" id="MobiDB-lite"/>
    </source>
</evidence>
<accession>A0AAE8BI38</accession>
<evidence type="ECO:0000313" key="2">
    <source>
        <dbReference type="EMBL" id="QYW02244.1"/>
    </source>
</evidence>
<proteinExistence type="predicted"/>
<name>A0AAE8BI38_9CAUD</name>
<organism evidence="2 3">
    <name type="scientific">Stenotrophomonas phage Philippe</name>
    <dbReference type="NCBI Taxonomy" id="2859655"/>
    <lineage>
        <taxon>Viruses</taxon>
        <taxon>Duplodnaviria</taxon>
        <taxon>Heunggongvirae</taxon>
        <taxon>Uroviricota</taxon>
        <taxon>Caudoviricetes</taxon>
        <taxon>Schitoviridae</taxon>
        <taxon>Philippevirus</taxon>
        <taxon>Philippevirus philippe</taxon>
    </lineage>
</organism>
<protein>
    <submittedName>
        <fullName evidence="2">Uncharacterized protein</fullName>
    </submittedName>
</protein>
<evidence type="ECO:0000313" key="3">
    <source>
        <dbReference type="Proteomes" id="UP000827261"/>
    </source>
</evidence>
<gene>
    <name evidence="2" type="ORF">CPT_Philippe_045</name>
</gene>